<gene>
    <name evidence="1" type="ORF">T4D_5054</name>
</gene>
<dbReference type="AlphaFoldDB" id="A0A0V1FFN1"/>
<name>A0A0V1FFN1_TRIPS</name>
<dbReference type="EMBL" id="JYDT01000123">
    <property type="protein sequence ID" value="KRY84067.1"/>
    <property type="molecule type" value="Genomic_DNA"/>
</dbReference>
<proteinExistence type="predicted"/>
<keyword evidence="2" id="KW-1185">Reference proteome</keyword>
<dbReference type="Proteomes" id="UP000054995">
    <property type="component" value="Unassembled WGS sequence"/>
</dbReference>
<evidence type="ECO:0000313" key="2">
    <source>
        <dbReference type="Proteomes" id="UP000054995"/>
    </source>
</evidence>
<organism evidence="1 2">
    <name type="scientific">Trichinella pseudospiralis</name>
    <name type="common">Parasitic roundworm</name>
    <dbReference type="NCBI Taxonomy" id="6337"/>
    <lineage>
        <taxon>Eukaryota</taxon>
        <taxon>Metazoa</taxon>
        <taxon>Ecdysozoa</taxon>
        <taxon>Nematoda</taxon>
        <taxon>Enoplea</taxon>
        <taxon>Dorylaimia</taxon>
        <taxon>Trichinellida</taxon>
        <taxon>Trichinellidae</taxon>
        <taxon>Trichinella</taxon>
    </lineage>
</organism>
<protein>
    <submittedName>
        <fullName evidence="1">Uncharacterized protein</fullName>
    </submittedName>
</protein>
<comment type="caution">
    <text evidence="1">The sequence shown here is derived from an EMBL/GenBank/DDBJ whole genome shotgun (WGS) entry which is preliminary data.</text>
</comment>
<sequence>MKKKSYNLSKYWSESRALKFCHGAACCAVNLPVVDLSVCYLPFVRGTVFCDVRKDELLSATHSEIHIAQ</sequence>
<accession>A0A0V1FFN1</accession>
<evidence type="ECO:0000313" key="1">
    <source>
        <dbReference type="EMBL" id="KRY84067.1"/>
    </source>
</evidence>
<reference evidence="1 2" key="1">
    <citation type="submission" date="2015-01" db="EMBL/GenBank/DDBJ databases">
        <title>Evolution of Trichinella species and genotypes.</title>
        <authorList>
            <person name="Korhonen P.K."/>
            <person name="Edoardo P."/>
            <person name="Giuseppe L.R."/>
            <person name="Gasser R.B."/>
        </authorList>
    </citation>
    <scope>NUCLEOTIDE SEQUENCE [LARGE SCALE GENOMIC DNA]</scope>
    <source>
        <strain evidence="1">ISS470</strain>
    </source>
</reference>